<name>A0A917EKR7_9RHOB</name>
<dbReference type="InterPro" id="IPR000551">
    <property type="entry name" value="MerR-type_HTH_dom"/>
</dbReference>
<dbReference type="SUPFAM" id="SSF46955">
    <property type="entry name" value="Putative DNA-binding domain"/>
    <property type="match status" value="1"/>
</dbReference>
<dbReference type="CDD" id="cd04785">
    <property type="entry name" value="HTH_CadR-PbrR-like"/>
    <property type="match status" value="1"/>
</dbReference>
<keyword evidence="2" id="KW-0238">DNA-binding</keyword>
<dbReference type="EMBL" id="BMFJ01000003">
    <property type="protein sequence ID" value="GGE48846.1"/>
    <property type="molecule type" value="Genomic_DNA"/>
</dbReference>
<keyword evidence="4" id="KW-0175">Coiled coil</keyword>
<dbReference type="GO" id="GO:0003700">
    <property type="term" value="F:DNA-binding transcription factor activity"/>
    <property type="evidence" value="ECO:0007669"/>
    <property type="project" value="InterPro"/>
</dbReference>
<dbReference type="PANTHER" id="PTHR30204:SF92">
    <property type="entry name" value="HTH-TYPE TRANSCRIPTIONAL REGULATOR ZNTR"/>
    <property type="match status" value="1"/>
</dbReference>
<dbReference type="SMART" id="SM00422">
    <property type="entry name" value="HTH_MERR"/>
    <property type="match status" value="1"/>
</dbReference>
<organism evidence="6 7">
    <name type="scientific">Primorskyibacter flagellatus</name>
    <dbReference type="NCBI Taxonomy" id="1387277"/>
    <lineage>
        <taxon>Bacteria</taxon>
        <taxon>Pseudomonadati</taxon>
        <taxon>Pseudomonadota</taxon>
        <taxon>Alphaproteobacteria</taxon>
        <taxon>Rhodobacterales</taxon>
        <taxon>Roseobacteraceae</taxon>
        <taxon>Primorskyibacter</taxon>
    </lineage>
</organism>
<accession>A0A917EKR7</accession>
<proteinExistence type="predicted"/>
<dbReference type="InterPro" id="IPR015358">
    <property type="entry name" value="Tscrpt_reg_MerR_DNA-bd"/>
</dbReference>
<dbReference type="PRINTS" id="PR00040">
    <property type="entry name" value="HTHMERR"/>
</dbReference>
<evidence type="ECO:0000256" key="1">
    <source>
        <dbReference type="ARBA" id="ARBA00023015"/>
    </source>
</evidence>
<feature type="domain" description="HTH merR-type" evidence="5">
    <location>
        <begin position="24"/>
        <end position="93"/>
    </location>
</feature>
<dbReference type="InterPro" id="IPR047057">
    <property type="entry name" value="MerR_fam"/>
</dbReference>
<dbReference type="GO" id="GO:0003677">
    <property type="term" value="F:DNA binding"/>
    <property type="evidence" value="ECO:0007669"/>
    <property type="project" value="UniProtKB-KW"/>
</dbReference>
<dbReference type="PROSITE" id="PS50937">
    <property type="entry name" value="HTH_MERR_2"/>
    <property type="match status" value="1"/>
</dbReference>
<protein>
    <submittedName>
        <fullName evidence="6">MerR family transcriptional regulator</fullName>
    </submittedName>
</protein>
<gene>
    <name evidence="6" type="ORF">GCM10011360_39940</name>
</gene>
<keyword evidence="3" id="KW-0804">Transcription</keyword>
<evidence type="ECO:0000256" key="3">
    <source>
        <dbReference type="ARBA" id="ARBA00023163"/>
    </source>
</evidence>
<dbReference type="Pfam" id="PF09278">
    <property type="entry name" value="MerR-DNA-bind"/>
    <property type="match status" value="1"/>
</dbReference>
<evidence type="ECO:0000256" key="4">
    <source>
        <dbReference type="SAM" id="Coils"/>
    </source>
</evidence>
<keyword evidence="1" id="KW-0805">Transcription regulation</keyword>
<feature type="coiled-coil region" evidence="4">
    <location>
        <begin position="105"/>
        <end position="132"/>
    </location>
</feature>
<evidence type="ECO:0000256" key="2">
    <source>
        <dbReference type="ARBA" id="ARBA00023125"/>
    </source>
</evidence>
<dbReference type="Gene3D" id="1.10.1660.10">
    <property type="match status" value="1"/>
</dbReference>
<dbReference type="AlphaFoldDB" id="A0A917EKR7"/>
<evidence type="ECO:0000313" key="7">
    <source>
        <dbReference type="Proteomes" id="UP000612855"/>
    </source>
</evidence>
<dbReference type="InterPro" id="IPR009061">
    <property type="entry name" value="DNA-bd_dom_put_sf"/>
</dbReference>
<dbReference type="PANTHER" id="PTHR30204">
    <property type="entry name" value="REDOX-CYCLING DRUG-SENSING TRANSCRIPTIONAL ACTIVATOR SOXR"/>
    <property type="match status" value="1"/>
</dbReference>
<sequence>MNPTLVYSDGKTYTNCIFFMEAKMLTIGTLSKKTGTKVQTIRYYEQIGLMPEPGRTEGGQRRYDNAQLDRLSFIRHSRQLGFSLDAIRELLDLSDHPNRPCHEADAIARRQLKQVEQRMARLKALRTELKRMVHECSGGRTGDCKVLEVLRDHSECLTEHEETGA</sequence>
<evidence type="ECO:0000313" key="6">
    <source>
        <dbReference type="EMBL" id="GGE48846.1"/>
    </source>
</evidence>
<comment type="caution">
    <text evidence="6">The sequence shown here is derived from an EMBL/GenBank/DDBJ whole genome shotgun (WGS) entry which is preliminary data.</text>
</comment>
<dbReference type="Proteomes" id="UP000612855">
    <property type="component" value="Unassembled WGS sequence"/>
</dbReference>
<reference evidence="7" key="1">
    <citation type="journal article" date="2019" name="Int. J. Syst. Evol. Microbiol.">
        <title>The Global Catalogue of Microorganisms (GCM) 10K type strain sequencing project: providing services to taxonomists for standard genome sequencing and annotation.</title>
        <authorList>
            <consortium name="The Broad Institute Genomics Platform"/>
            <consortium name="The Broad Institute Genome Sequencing Center for Infectious Disease"/>
            <person name="Wu L."/>
            <person name="Ma J."/>
        </authorList>
    </citation>
    <scope>NUCLEOTIDE SEQUENCE [LARGE SCALE GENOMIC DNA]</scope>
    <source>
        <strain evidence="7">CGMCC 1.12664</strain>
    </source>
</reference>
<dbReference type="Pfam" id="PF00376">
    <property type="entry name" value="MerR"/>
    <property type="match status" value="1"/>
</dbReference>
<keyword evidence="7" id="KW-1185">Reference proteome</keyword>
<evidence type="ECO:0000259" key="5">
    <source>
        <dbReference type="PROSITE" id="PS50937"/>
    </source>
</evidence>